<protein>
    <recommendedName>
        <fullName evidence="4">Thioredoxin domain-containing protein</fullName>
    </recommendedName>
</protein>
<dbReference type="SUPFAM" id="SSF52833">
    <property type="entry name" value="Thioredoxin-like"/>
    <property type="match status" value="1"/>
</dbReference>
<name>A0AAN6NGA7_9PEZI</name>
<comment type="caution">
    <text evidence="2">The sequence shown here is derived from an EMBL/GenBank/DDBJ whole genome shotgun (WGS) entry which is preliminary data.</text>
</comment>
<dbReference type="InterPro" id="IPR032801">
    <property type="entry name" value="PXL2A/B/C"/>
</dbReference>
<dbReference type="Proteomes" id="UP001303473">
    <property type="component" value="Unassembled WGS sequence"/>
</dbReference>
<sequence length="228" mass="24851">MSLATIRSTLSQELQSFKTPPPKEVAPLPKVGDPAPTSFPPPTSAPSAPALSFPSDKPVLVVFLRHCGCPFAEKTFKSLTKLSTRHPELHCIAVSHSSQTATDRWIIEVGGEWDVQVIVDPDRDLYSAWGLGISSTWHALSPWAIYKTYQLGKTEGIWNRTTESGSRWQTGGAFAVDKSGIVRWVQVAHSADDIPNFDDAITALGLEVDKRRPSATHSHHSHAGAQAH</sequence>
<dbReference type="PANTHER" id="PTHR42336:SF2">
    <property type="entry name" value="THIOREDOXIN DOMAIN-CONTAINING PROTEIN"/>
    <property type="match status" value="1"/>
</dbReference>
<reference evidence="3" key="1">
    <citation type="journal article" date="2023" name="Mol. Phylogenet. Evol.">
        <title>Genome-scale phylogeny and comparative genomics of the fungal order Sordariales.</title>
        <authorList>
            <person name="Hensen N."/>
            <person name="Bonometti L."/>
            <person name="Westerberg I."/>
            <person name="Brannstrom I.O."/>
            <person name="Guillou S."/>
            <person name="Cros-Aarteil S."/>
            <person name="Calhoun S."/>
            <person name="Haridas S."/>
            <person name="Kuo A."/>
            <person name="Mondo S."/>
            <person name="Pangilinan J."/>
            <person name="Riley R."/>
            <person name="LaButti K."/>
            <person name="Andreopoulos B."/>
            <person name="Lipzen A."/>
            <person name="Chen C."/>
            <person name="Yan M."/>
            <person name="Daum C."/>
            <person name="Ng V."/>
            <person name="Clum A."/>
            <person name="Steindorff A."/>
            <person name="Ohm R.A."/>
            <person name="Martin F."/>
            <person name="Silar P."/>
            <person name="Natvig D.O."/>
            <person name="Lalanne C."/>
            <person name="Gautier V."/>
            <person name="Ament-Velasquez S.L."/>
            <person name="Kruys A."/>
            <person name="Hutchinson M.I."/>
            <person name="Powell A.J."/>
            <person name="Barry K."/>
            <person name="Miller A.N."/>
            <person name="Grigoriev I.V."/>
            <person name="Debuchy R."/>
            <person name="Gladieux P."/>
            <person name="Hiltunen Thoren M."/>
            <person name="Johannesson H."/>
        </authorList>
    </citation>
    <scope>NUCLEOTIDE SEQUENCE [LARGE SCALE GENOMIC DNA]</scope>
    <source>
        <strain evidence="3">CBS 340.73</strain>
    </source>
</reference>
<keyword evidence="3" id="KW-1185">Reference proteome</keyword>
<proteinExistence type="predicted"/>
<evidence type="ECO:0000256" key="1">
    <source>
        <dbReference type="SAM" id="MobiDB-lite"/>
    </source>
</evidence>
<dbReference type="InterPro" id="IPR036249">
    <property type="entry name" value="Thioredoxin-like_sf"/>
</dbReference>
<dbReference type="Gene3D" id="3.40.30.10">
    <property type="entry name" value="Glutaredoxin"/>
    <property type="match status" value="1"/>
</dbReference>
<evidence type="ECO:0000313" key="2">
    <source>
        <dbReference type="EMBL" id="KAK3944609.1"/>
    </source>
</evidence>
<dbReference type="PANTHER" id="PTHR42336">
    <property type="entry name" value="THIOREDOXIN DOMAIN-CONTAINING PROTEIN-RELATED"/>
    <property type="match status" value="1"/>
</dbReference>
<organism evidence="2 3">
    <name type="scientific">Diplogelasinospora grovesii</name>
    <dbReference type="NCBI Taxonomy" id="303347"/>
    <lineage>
        <taxon>Eukaryota</taxon>
        <taxon>Fungi</taxon>
        <taxon>Dikarya</taxon>
        <taxon>Ascomycota</taxon>
        <taxon>Pezizomycotina</taxon>
        <taxon>Sordariomycetes</taxon>
        <taxon>Sordariomycetidae</taxon>
        <taxon>Sordariales</taxon>
        <taxon>Diplogelasinosporaceae</taxon>
        <taxon>Diplogelasinospora</taxon>
    </lineage>
</organism>
<dbReference type="Pfam" id="PF13911">
    <property type="entry name" value="AhpC-TSA_2"/>
    <property type="match status" value="1"/>
</dbReference>
<dbReference type="CDD" id="cd02970">
    <property type="entry name" value="PRX_like2"/>
    <property type="match status" value="1"/>
</dbReference>
<feature type="region of interest" description="Disordered" evidence="1">
    <location>
        <begin position="1"/>
        <end position="50"/>
    </location>
</feature>
<evidence type="ECO:0008006" key="4">
    <source>
        <dbReference type="Google" id="ProtNLM"/>
    </source>
</evidence>
<dbReference type="EMBL" id="MU853758">
    <property type="protein sequence ID" value="KAK3944609.1"/>
    <property type="molecule type" value="Genomic_DNA"/>
</dbReference>
<evidence type="ECO:0000313" key="3">
    <source>
        <dbReference type="Proteomes" id="UP001303473"/>
    </source>
</evidence>
<accession>A0AAN6NGA7</accession>
<gene>
    <name evidence="2" type="ORF">QBC46DRAFT_373830</name>
</gene>
<feature type="compositionally biased region" description="Polar residues" evidence="1">
    <location>
        <begin position="1"/>
        <end position="18"/>
    </location>
</feature>
<dbReference type="AlphaFoldDB" id="A0AAN6NGA7"/>